<protein>
    <recommendedName>
        <fullName evidence="3">ParB-like N-terminal domain-containing protein</fullName>
    </recommendedName>
</protein>
<name>A0A2M7AY01_9BACT</name>
<feature type="domain" description="ParB-like N-terminal" evidence="3">
    <location>
        <begin position="14"/>
        <end position="105"/>
    </location>
</feature>
<feature type="non-terminal residue" evidence="4">
    <location>
        <position position="352"/>
    </location>
</feature>
<dbReference type="SUPFAM" id="SSF109709">
    <property type="entry name" value="KorB DNA-binding domain-like"/>
    <property type="match status" value="1"/>
</dbReference>
<dbReference type="AlphaFoldDB" id="A0A2M7AY01"/>
<feature type="coiled-coil region" evidence="2">
    <location>
        <begin position="267"/>
        <end position="350"/>
    </location>
</feature>
<dbReference type="NCBIfam" id="TIGR00180">
    <property type="entry name" value="parB_part"/>
    <property type="match status" value="1"/>
</dbReference>
<dbReference type="GO" id="GO:0007059">
    <property type="term" value="P:chromosome segregation"/>
    <property type="evidence" value="ECO:0007669"/>
    <property type="project" value="TreeGrafter"/>
</dbReference>
<evidence type="ECO:0000259" key="3">
    <source>
        <dbReference type="SMART" id="SM00470"/>
    </source>
</evidence>
<dbReference type="InterPro" id="IPR036086">
    <property type="entry name" value="ParB/Sulfiredoxin_sf"/>
</dbReference>
<proteinExistence type="inferred from homology"/>
<accession>A0A2M7AY01</accession>
<sequence length="352" mass="40044">MEDNSMVKNEAMFFYADMDKIIPNPKNQNKHTPESIADLAATIKEIGRLINPISVRAKGLNVYEIICGERRHKAAELLGWQKIPAFLWDVEGEIDADMMRVIENSVREFDYLSECLELANLHQQEMSTENISRVIGQSASRVGEKIAVGHIPMTIIEKIRNSKIDWTLVRIISLLRLRQKDGAPLQGHGSGVKNDFDYDHSEIDKAVNMVNAGQLQLDELQVYIADRRLEMEARNREKILADQLAIIEKTQKKEIEKLVETAKSGANTELNQKLQRALNEAQRLTREKSTLLSQMSKQNIDSADLAKKETTITNLKSQLTKKETEIQQTLVKAEREKQQLLGETEKIAEQKA</sequence>
<dbReference type="GO" id="GO:0045881">
    <property type="term" value="P:positive regulation of sporulation resulting in formation of a cellular spore"/>
    <property type="evidence" value="ECO:0007669"/>
    <property type="project" value="TreeGrafter"/>
</dbReference>
<comment type="similarity">
    <text evidence="1">Belongs to the ParB family.</text>
</comment>
<dbReference type="InterPro" id="IPR004437">
    <property type="entry name" value="ParB/RepB/Spo0J"/>
</dbReference>
<dbReference type="SUPFAM" id="SSF110849">
    <property type="entry name" value="ParB/Sulfiredoxin"/>
    <property type="match status" value="1"/>
</dbReference>
<evidence type="ECO:0000256" key="2">
    <source>
        <dbReference type="SAM" id="Coils"/>
    </source>
</evidence>
<dbReference type="PANTHER" id="PTHR33375">
    <property type="entry name" value="CHROMOSOME-PARTITIONING PROTEIN PARB-RELATED"/>
    <property type="match status" value="1"/>
</dbReference>
<dbReference type="SMART" id="SM00470">
    <property type="entry name" value="ParB"/>
    <property type="match status" value="1"/>
</dbReference>
<evidence type="ECO:0000256" key="1">
    <source>
        <dbReference type="ARBA" id="ARBA00006295"/>
    </source>
</evidence>
<dbReference type="Gene3D" id="3.90.1530.10">
    <property type="entry name" value="Conserved hypothetical protein from pyrococcus furiosus pfu- 392566-001, ParB domain"/>
    <property type="match status" value="1"/>
</dbReference>
<dbReference type="Proteomes" id="UP000228775">
    <property type="component" value="Unassembled WGS sequence"/>
</dbReference>
<reference evidence="5" key="1">
    <citation type="submission" date="2017-09" db="EMBL/GenBank/DDBJ databases">
        <title>Depth-based differentiation of microbial function through sediment-hosted aquifers and enrichment of novel symbionts in the deep terrestrial subsurface.</title>
        <authorList>
            <person name="Probst A.J."/>
            <person name="Ladd B."/>
            <person name="Jarett J.K."/>
            <person name="Geller-Mcgrath D.E."/>
            <person name="Sieber C.M.K."/>
            <person name="Emerson J.B."/>
            <person name="Anantharaman K."/>
            <person name="Thomas B.C."/>
            <person name="Malmstrom R."/>
            <person name="Stieglmeier M."/>
            <person name="Klingl A."/>
            <person name="Woyke T."/>
            <person name="Ryan C.M."/>
            <person name="Banfield J.F."/>
        </authorList>
    </citation>
    <scope>NUCLEOTIDE SEQUENCE [LARGE SCALE GENOMIC DNA]</scope>
</reference>
<dbReference type="EMBL" id="PEVY01000007">
    <property type="protein sequence ID" value="PIU75502.1"/>
    <property type="molecule type" value="Genomic_DNA"/>
</dbReference>
<evidence type="ECO:0000313" key="5">
    <source>
        <dbReference type="Proteomes" id="UP000228775"/>
    </source>
</evidence>
<dbReference type="PANTHER" id="PTHR33375:SF1">
    <property type="entry name" value="CHROMOSOME-PARTITIONING PROTEIN PARB-RELATED"/>
    <property type="match status" value="1"/>
</dbReference>
<evidence type="ECO:0000313" key="4">
    <source>
        <dbReference type="EMBL" id="PIU75502.1"/>
    </source>
</evidence>
<keyword evidence="2" id="KW-0175">Coiled coil</keyword>
<comment type="caution">
    <text evidence="4">The sequence shown here is derived from an EMBL/GenBank/DDBJ whole genome shotgun (WGS) entry which is preliminary data.</text>
</comment>
<gene>
    <name evidence="4" type="ORF">COS76_00340</name>
</gene>
<dbReference type="InterPro" id="IPR050336">
    <property type="entry name" value="Chromosome_partition/occlusion"/>
</dbReference>
<organism evidence="4 5">
    <name type="scientific">Candidatus Portnoybacteria bacterium CG06_land_8_20_14_3_00_39_12</name>
    <dbReference type="NCBI Taxonomy" id="1974809"/>
    <lineage>
        <taxon>Bacteria</taxon>
        <taxon>Candidatus Portnoyibacteriota</taxon>
    </lineage>
</organism>
<dbReference type="GO" id="GO:0003677">
    <property type="term" value="F:DNA binding"/>
    <property type="evidence" value="ECO:0007669"/>
    <property type="project" value="InterPro"/>
</dbReference>
<dbReference type="InterPro" id="IPR003115">
    <property type="entry name" value="ParB_N"/>
</dbReference>
<dbReference type="GO" id="GO:0005694">
    <property type="term" value="C:chromosome"/>
    <property type="evidence" value="ECO:0007669"/>
    <property type="project" value="TreeGrafter"/>
</dbReference>
<dbReference type="Pfam" id="PF02195">
    <property type="entry name" value="ParB_N"/>
    <property type="match status" value="1"/>
</dbReference>